<name>A0AAV9WW11_9PEZI</name>
<evidence type="ECO:0000313" key="1">
    <source>
        <dbReference type="EMBL" id="KAK6527719.1"/>
    </source>
</evidence>
<dbReference type="AlphaFoldDB" id="A0AAV9WW11"/>
<gene>
    <name evidence="1" type="ORF">TWF694_004699</name>
</gene>
<reference evidence="1 2" key="1">
    <citation type="submission" date="2019-10" db="EMBL/GenBank/DDBJ databases">
        <authorList>
            <person name="Palmer J.M."/>
        </authorList>
    </citation>
    <scope>NUCLEOTIDE SEQUENCE [LARGE SCALE GENOMIC DNA]</scope>
    <source>
        <strain evidence="1 2">TWF694</strain>
    </source>
</reference>
<protein>
    <submittedName>
        <fullName evidence="1">Uncharacterized protein</fullName>
    </submittedName>
</protein>
<dbReference type="Proteomes" id="UP001365542">
    <property type="component" value="Unassembled WGS sequence"/>
</dbReference>
<accession>A0AAV9WW11</accession>
<keyword evidence="2" id="KW-1185">Reference proteome</keyword>
<comment type="caution">
    <text evidence="1">The sequence shown here is derived from an EMBL/GenBank/DDBJ whole genome shotgun (WGS) entry which is preliminary data.</text>
</comment>
<organism evidence="1 2">
    <name type="scientific">Orbilia ellipsospora</name>
    <dbReference type="NCBI Taxonomy" id="2528407"/>
    <lineage>
        <taxon>Eukaryota</taxon>
        <taxon>Fungi</taxon>
        <taxon>Dikarya</taxon>
        <taxon>Ascomycota</taxon>
        <taxon>Pezizomycotina</taxon>
        <taxon>Orbiliomycetes</taxon>
        <taxon>Orbiliales</taxon>
        <taxon>Orbiliaceae</taxon>
        <taxon>Orbilia</taxon>
    </lineage>
</organism>
<proteinExistence type="predicted"/>
<evidence type="ECO:0000313" key="2">
    <source>
        <dbReference type="Proteomes" id="UP001365542"/>
    </source>
</evidence>
<sequence>MVSESSAQLIRDKDLWVDGTGGATLVVLIHIKERPNTASKYEASLEVCKGAINHRVTVYPELLDNESDPEIALSDLYRNKLLPEGNDAQTKLPLPRKHLQLSLIKAVDQLTFQDEKTD</sequence>
<dbReference type="EMBL" id="JAVHJO010000015">
    <property type="protein sequence ID" value="KAK6527719.1"/>
    <property type="molecule type" value="Genomic_DNA"/>
</dbReference>